<dbReference type="Gene3D" id="1.25.40.10">
    <property type="entry name" value="Tetratricopeptide repeat domain"/>
    <property type="match status" value="1"/>
</dbReference>
<evidence type="ECO:0000256" key="2">
    <source>
        <dbReference type="ARBA" id="ARBA00023242"/>
    </source>
</evidence>
<dbReference type="SUPFAM" id="SSF48452">
    <property type="entry name" value="TPR-like"/>
    <property type="match status" value="1"/>
</dbReference>
<dbReference type="EMBL" id="JARAKH010000303">
    <property type="protein sequence ID" value="KAK8374590.1"/>
    <property type="molecule type" value="Genomic_DNA"/>
</dbReference>
<dbReference type="PANTHER" id="PTHR15502:SF7">
    <property type="entry name" value="CALCINEURIN-BINDING PROTEIN CABIN-1"/>
    <property type="match status" value="1"/>
</dbReference>
<dbReference type="GO" id="GO:0005634">
    <property type="term" value="C:nucleus"/>
    <property type="evidence" value="ECO:0007669"/>
    <property type="project" value="UniProtKB-SubCell"/>
</dbReference>
<feature type="compositionally biased region" description="Low complexity" evidence="4">
    <location>
        <begin position="1510"/>
        <end position="1548"/>
    </location>
</feature>
<feature type="region of interest" description="Disordered" evidence="4">
    <location>
        <begin position="394"/>
        <end position="462"/>
    </location>
</feature>
<feature type="region of interest" description="Disordered" evidence="4">
    <location>
        <begin position="1451"/>
        <end position="1471"/>
    </location>
</feature>
<keyword evidence="6" id="KW-1185">Reference proteome</keyword>
<evidence type="ECO:0000313" key="6">
    <source>
        <dbReference type="Proteomes" id="UP001487740"/>
    </source>
</evidence>
<name>A0AAW0SGV1_SCYPA</name>
<feature type="repeat" description="TPR" evidence="3">
    <location>
        <begin position="629"/>
        <end position="662"/>
    </location>
</feature>
<feature type="region of interest" description="Disordered" evidence="4">
    <location>
        <begin position="968"/>
        <end position="1002"/>
    </location>
</feature>
<organism evidence="5 6">
    <name type="scientific">Scylla paramamosain</name>
    <name type="common">Mud crab</name>
    <dbReference type="NCBI Taxonomy" id="85552"/>
    <lineage>
        <taxon>Eukaryota</taxon>
        <taxon>Metazoa</taxon>
        <taxon>Ecdysozoa</taxon>
        <taxon>Arthropoda</taxon>
        <taxon>Crustacea</taxon>
        <taxon>Multicrustacea</taxon>
        <taxon>Malacostraca</taxon>
        <taxon>Eumalacostraca</taxon>
        <taxon>Eucarida</taxon>
        <taxon>Decapoda</taxon>
        <taxon>Pleocyemata</taxon>
        <taxon>Brachyura</taxon>
        <taxon>Eubrachyura</taxon>
        <taxon>Portunoidea</taxon>
        <taxon>Portunidae</taxon>
        <taxon>Portuninae</taxon>
        <taxon>Scylla</taxon>
    </lineage>
</organism>
<reference evidence="5 6" key="1">
    <citation type="submission" date="2023-03" db="EMBL/GenBank/DDBJ databases">
        <title>High-quality genome of Scylla paramamosain provides insights in environmental adaptation.</title>
        <authorList>
            <person name="Zhang L."/>
        </authorList>
    </citation>
    <scope>NUCLEOTIDE SEQUENCE [LARGE SCALE GENOMIC DNA]</scope>
    <source>
        <strain evidence="5">LZ_2023a</strain>
        <tissue evidence="5">Muscle</tissue>
    </source>
</reference>
<keyword evidence="2" id="KW-0539">Nucleus</keyword>
<dbReference type="Proteomes" id="UP001487740">
    <property type="component" value="Unassembled WGS sequence"/>
</dbReference>
<dbReference type="PANTHER" id="PTHR15502">
    <property type="entry name" value="CALCINEURIN-BINDING PROTEIN CABIN 1-RELATED"/>
    <property type="match status" value="1"/>
</dbReference>
<feature type="compositionally biased region" description="Polar residues" evidence="4">
    <location>
        <begin position="1717"/>
        <end position="1732"/>
    </location>
</feature>
<feature type="region of interest" description="Disordered" evidence="4">
    <location>
        <begin position="1505"/>
        <end position="1603"/>
    </location>
</feature>
<feature type="compositionally biased region" description="Basic and acidic residues" evidence="4">
    <location>
        <begin position="970"/>
        <end position="986"/>
    </location>
</feature>
<evidence type="ECO:0000256" key="3">
    <source>
        <dbReference type="PROSITE-ProRule" id="PRU00339"/>
    </source>
</evidence>
<gene>
    <name evidence="5" type="ORF">O3P69_012364</name>
</gene>
<feature type="compositionally biased region" description="Basic and acidic residues" evidence="4">
    <location>
        <begin position="993"/>
        <end position="1002"/>
    </location>
</feature>
<dbReference type="PROSITE" id="PS50005">
    <property type="entry name" value="TPR"/>
    <property type="match status" value="1"/>
</dbReference>
<comment type="subcellular location">
    <subcellularLocation>
        <location evidence="1">Nucleus</location>
    </subcellularLocation>
</comment>
<feature type="region of interest" description="Disordered" evidence="4">
    <location>
        <begin position="917"/>
        <end position="948"/>
    </location>
</feature>
<evidence type="ECO:0008006" key="7">
    <source>
        <dbReference type="Google" id="ProtNLM"/>
    </source>
</evidence>
<feature type="compositionally biased region" description="Low complexity" evidence="4">
    <location>
        <begin position="1616"/>
        <end position="1629"/>
    </location>
</feature>
<dbReference type="GO" id="GO:0031491">
    <property type="term" value="F:nucleosome binding"/>
    <property type="evidence" value="ECO:0007669"/>
    <property type="project" value="TreeGrafter"/>
</dbReference>
<protein>
    <recommendedName>
        <fullName evidence="7">Calcineurin-binding protein cabin-1</fullName>
    </recommendedName>
</protein>
<feature type="compositionally biased region" description="Low complexity" evidence="4">
    <location>
        <begin position="1389"/>
        <end position="1415"/>
    </location>
</feature>
<dbReference type="InterPro" id="IPR011990">
    <property type="entry name" value="TPR-like_helical_dom_sf"/>
</dbReference>
<evidence type="ECO:0000256" key="4">
    <source>
        <dbReference type="SAM" id="MobiDB-lite"/>
    </source>
</evidence>
<dbReference type="InterPro" id="IPR019734">
    <property type="entry name" value="TPR_rpt"/>
</dbReference>
<evidence type="ECO:0000313" key="5">
    <source>
        <dbReference type="EMBL" id="KAK8374590.1"/>
    </source>
</evidence>
<feature type="region of interest" description="Disordered" evidence="4">
    <location>
        <begin position="1262"/>
        <end position="1308"/>
    </location>
</feature>
<accession>A0AAW0SGV1</accession>
<feature type="compositionally biased region" description="Polar residues" evidence="4">
    <location>
        <begin position="1452"/>
        <end position="1466"/>
    </location>
</feature>
<feature type="region of interest" description="Disordered" evidence="4">
    <location>
        <begin position="1383"/>
        <end position="1419"/>
    </location>
</feature>
<feature type="compositionally biased region" description="Low complexity" evidence="4">
    <location>
        <begin position="1767"/>
        <end position="1814"/>
    </location>
</feature>
<keyword evidence="3" id="KW-0802">TPR repeat</keyword>
<feature type="region of interest" description="Disordered" evidence="4">
    <location>
        <begin position="1"/>
        <end position="29"/>
    </location>
</feature>
<dbReference type="GO" id="GO:0006325">
    <property type="term" value="P:chromatin organization"/>
    <property type="evidence" value="ECO:0007669"/>
    <property type="project" value="InterPro"/>
</dbReference>
<feature type="compositionally biased region" description="Basic and acidic residues" evidence="4">
    <location>
        <begin position="439"/>
        <end position="448"/>
    </location>
</feature>
<feature type="region of interest" description="Disordered" evidence="4">
    <location>
        <begin position="1766"/>
        <end position="1860"/>
    </location>
</feature>
<proteinExistence type="predicted"/>
<feature type="region of interest" description="Disordered" evidence="4">
    <location>
        <begin position="1713"/>
        <end position="1732"/>
    </location>
</feature>
<feature type="region of interest" description="Disordered" evidence="4">
    <location>
        <begin position="1616"/>
        <end position="1700"/>
    </location>
</feature>
<feature type="compositionally biased region" description="Basic and acidic residues" evidence="4">
    <location>
        <begin position="928"/>
        <end position="937"/>
    </location>
</feature>
<comment type="caution">
    <text evidence="5">The sequence shown here is derived from an EMBL/GenBank/DDBJ whole genome shotgun (WGS) entry which is preliminary data.</text>
</comment>
<evidence type="ECO:0000256" key="1">
    <source>
        <dbReference type="ARBA" id="ARBA00004123"/>
    </source>
</evidence>
<dbReference type="InterPro" id="IPR033053">
    <property type="entry name" value="Hir3/CABIN1"/>
</dbReference>
<feature type="compositionally biased region" description="Low complexity" evidence="4">
    <location>
        <begin position="1663"/>
        <end position="1687"/>
    </location>
</feature>
<sequence>MEVDDDPRLEGANQPGGKEGKVKEEEDVEAELRRKRKEIILSPLSSEEEQVEAFLLCHEENGGILHLLQLCLLTLYRRHLKAWPPLPAKLFTEIYPRVRNHVPHRPALSLQEDWTRLHEDTMLSLTHWELVLSLYQVAKQDTLHSKLKNPFTGSCEHLDDDLVHLTLMLGRGDVWVQEAPQFHTRLRWLQAQVKVCQDQPEEAVKHLELLLLDLDRLADPDKEYVVECAKAEGDPTLVNNTEVRRHLNFLQRSHMLEQVVDNYTCNRYQMVAELLTSIFHEPPPKARPGVTLPTRQTQLVILMDSLLKLKDFKGVLSWGAPSLAEALKRYNRAEAEEEKNRWAKTLMIITDSINSTLVKDVTYLDSLGGEKLLDLVNTLIQVLVVQLEKPQSAQRSCRGRQRASRRQQGQEGAAPPASRKVPRPQTHPVSPGDADSGEGADKKAQEKESSEEESPSDSKGSEVPYPSTLFLITAHDELGKHSWCCYDDGVFLLYCLDVLVGELSRPLDTQHRQLLHHTLEQISFCLYSHPSKKSKHKHLRDHGVPQIALCWERALQLFRYYCPTQLPDFQSSQIPSITDDVASFLKRIVALFPDDARPENKVSVVDAFISGEVKDCSVPAVTPPTEEVRDCFYLLGDYYFKNKEWNNAIKYYKMDVVMNPDRLDSWAPLGLAMKAIMETQLNSCEVIENEEEFFAMAQRGTRCFCLALKLDEYHTNLWVEFGGLVYMVHSHASRLLKQDLNPDISIETFEMLEKLKGEMLSQAEQCFTQALKIQEEGWDDDCLPDERWLHCYMLGKVAEKKGKDPKVILEYYIKASQHLHQIQAKYPAKINYNSPQEYSVEALEMYYRIHAYILKYLQVKEGKSVEKEVMDIFTKVLDEMANSPFVLCQEKKKSSSDTGRIATSDLGSVTNSNIWGELSGGLSSTQKKQGEENDHNSPAKPAGDDSEDTENIVKEVVHDIISDAVNMCDLPREDGEKRGEGKDKDSSAGPKASGKDKDRRESDDDILVVEEKVIEKYDHITIIQRCINALKLCLVRFPQNYKALYRLAYYNNTSKFHKDSSRARNYMLGCDFWQRVGYMPVNGLFNERKVWIQQPKNCNFFHGVWRIPNDEVDRPGSFAAHMYRCVSLILDILPQLKDFYAVLQIALALKNSPEKDKKYLRDNERELLSEHATQVGLQAMKDKYKFLFKGSSPAHNNRRMAFLLDVYRSYKQISRHLPGSEPHLAKMVTETYAGLRGIEPDSRANLLREADAFCNRNQHVQHRLPQSSGPEAPLNINRTPFPSRRGRPPGTGRGRGRGRGSLYPSHTNPNMLAIQEAYKMYENVVNTRAVLNNQNLDRAAIFKHQKELEYYQTELSKYMSIPSVTQYFRATLESVGIMAKDKLPPPTAAPSVSKASPSAPSPSSSAPSVSNVPASRITQPTPVPQISVAQQAPLSQPKPVTLPGRSQIHGISITTVNSPKTTNASLNKPLKPNMSVTVSPIKSSCPPALQGRGEISVITVTRPSVSTRPSSITTTAATITTTSKVDPTPSVIKTPTTSPKPVSTPSDSGARDLPSTVPKLPAGTTIIHPRDSPNKPSGPRPQLQAQARPAKTQNTDSALDGLSSPMRKVAAEIIATGTGPTTTRPSGAPKPVPSATSPKPSLPKGMTITPAPRIKSHSKVAQPPARTTAPSTTSSSPSSFAGSFSAPVNKSGRAGVGGTSASVSATVIGLEGRRPIPTSTSQPNKPVQVTQLSPSQLMQLAYNSREGGGNISGLLNQYSKNVIRQSTPQTPAAAPRQQTPAAAPRQQTPAAAPRQQTPAAAPRQQTPATPQQRPLLSNPQRDMSVRPPLSKPPPPPPPQQQQSKPDQAQRRSSDDIIVLD</sequence>
<feature type="compositionally biased region" description="Pro residues" evidence="4">
    <location>
        <begin position="1829"/>
        <end position="1839"/>
    </location>
</feature>